<dbReference type="Gene3D" id="3.30.63.10">
    <property type="entry name" value="Guanylate Kinase phosphate binding domain"/>
    <property type="match status" value="1"/>
</dbReference>
<keyword evidence="7 9" id="KW-0067">ATP-binding</keyword>
<organism evidence="11 12">
    <name type="scientific">Paracraurococcus ruber</name>
    <dbReference type="NCBI Taxonomy" id="77675"/>
    <lineage>
        <taxon>Bacteria</taxon>
        <taxon>Pseudomonadati</taxon>
        <taxon>Pseudomonadota</taxon>
        <taxon>Alphaproteobacteria</taxon>
        <taxon>Acetobacterales</taxon>
        <taxon>Roseomonadaceae</taxon>
        <taxon>Paracraurococcus</taxon>
    </lineage>
</organism>
<evidence type="ECO:0000256" key="9">
    <source>
        <dbReference type="HAMAP-Rule" id="MF_00328"/>
    </source>
</evidence>
<dbReference type="GO" id="GO:0016301">
    <property type="term" value="F:kinase activity"/>
    <property type="evidence" value="ECO:0007669"/>
    <property type="project" value="UniProtKB-KW"/>
</dbReference>
<keyword evidence="12" id="KW-1185">Reference proteome</keyword>
<dbReference type="RefSeq" id="WP_133218098.1">
    <property type="nucleotide sequence ID" value="NZ_NRSG01000003.1"/>
</dbReference>
<evidence type="ECO:0000256" key="4">
    <source>
        <dbReference type="ARBA" id="ARBA00022679"/>
    </source>
</evidence>
<evidence type="ECO:0000313" key="12">
    <source>
        <dbReference type="Proteomes" id="UP000697995"/>
    </source>
</evidence>
<dbReference type="SUPFAM" id="SSF52540">
    <property type="entry name" value="P-loop containing nucleoside triphosphate hydrolases"/>
    <property type="match status" value="1"/>
</dbReference>
<evidence type="ECO:0000313" key="11">
    <source>
        <dbReference type="EMBL" id="MBK1656771.1"/>
    </source>
</evidence>
<evidence type="ECO:0000259" key="10">
    <source>
        <dbReference type="PROSITE" id="PS50052"/>
    </source>
</evidence>
<evidence type="ECO:0000256" key="7">
    <source>
        <dbReference type="ARBA" id="ARBA00022840"/>
    </source>
</evidence>
<dbReference type="PANTHER" id="PTHR23117">
    <property type="entry name" value="GUANYLATE KINASE-RELATED"/>
    <property type="match status" value="1"/>
</dbReference>
<keyword evidence="5 9" id="KW-0547">Nucleotide-binding</keyword>
<evidence type="ECO:0000256" key="6">
    <source>
        <dbReference type="ARBA" id="ARBA00022777"/>
    </source>
</evidence>
<dbReference type="HAMAP" id="MF_00328">
    <property type="entry name" value="Guanylate_kinase"/>
    <property type="match status" value="1"/>
</dbReference>
<evidence type="ECO:0000256" key="2">
    <source>
        <dbReference type="ARBA" id="ARBA00012961"/>
    </source>
</evidence>
<evidence type="ECO:0000256" key="3">
    <source>
        <dbReference type="ARBA" id="ARBA00016296"/>
    </source>
</evidence>
<dbReference type="SMART" id="SM00072">
    <property type="entry name" value="GuKc"/>
    <property type="match status" value="1"/>
</dbReference>
<dbReference type="EMBL" id="NRSG01000003">
    <property type="protein sequence ID" value="MBK1656771.1"/>
    <property type="molecule type" value="Genomic_DNA"/>
</dbReference>
<dbReference type="InterPro" id="IPR017665">
    <property type="entry name" value="Guanylate_kinase"/>
</dbReference>
<dbReference type="PROSITE" id="PS00856">
    <property type="entry name" value="GUANYLATE_KINASE_1"/>
    <property type="match status" value="1"/>
</dbReference>
<proteinExistence type="inferred from homology"/>
<comment type="caution">
    <text evidence="11">The sequence shown here is derived from an EMBL/GenBank/DDBJ whole genome shotgun (WGS) entry which is preliminary data.</text>
</comment>
<dbReference type="Pfam" id="PF00625">
    <property type="entry name" value="Guanylate_kin"/>
    <property type="match status" value="1"/>
</dbReference>
<dbReference type="Gene3D" id="3.40.50.300">
    <property type="entry name" value="P-loop containing nucleotide triphosphate hydrolases"/>
    <property type="match status" value="1"/>
</dbReference>
<feature type="domain" description="Guanylate kinase-like" evidence="10">
    <location>
        <begin position="23"/>
        <end position="202"/>
    </location>
</feature>
<dbReference type="CDD" id="cd00071">
    <property type="entry name" value="GMPK"/>
    <property type="match status" value="1"/>
</dbReference>
<gene>
    <name evidence="9" type="primary">gmk</name>
    <name evidence="11" type="ORF">CKO45_00840</name>
</gene>
<comment type="caution">
    <text evidence="9">Lacks conserved residue(s) required for the propagation of feature annotation.</text>
</comment>
<dbReference type="InterPro" id="IPR008144">
    <property type="entry name" value="Guanylate_kin-like_dom"/>
</dbReference>
<comment type="similarity">
    <text evidence="1 9">Belongs to the guanylate kinase family.</text>
</comment>
<comment type="subcellular location">
    <subcellularLocation>
        <location evidence="9">Cytoplasm</location>
    </subcellularLocation>
</comment>
<dbReference type="InterPro" id="IPR027417">
    <property type="entry name" value="P-loop_NTPase"/>
</dbReference>
<comment type="function">
    <text evidence="9">Essential for recycling GMP and indirectly, cGMP.</text>
</comment>
<dbReference type="InterPro" id="IPR020590">
    <property type="entry name" value="Guanylate_kinase_CS"/>
</dbReference>
<dbReference type="Proteomes" id="UP000697995">
    <property type="component" value="Unassembled WGS sequence"/>
</dbReference>
<keyword evidence="6 9" id="KW-0418">Kinase</keyword>
<evidence type="ECO:0000256" key="8">
    <source>
        <dbReference type="ARBA" id="ARBA00030128"/>
    </source>
</evidence>
<dbReference type="PROSITE" id="PS50052">
    <property type="entry name" value="GUANYLATE_KINASE_2"/>
    <property type="match status" value="1"/>
</dbReference>
<comment type="catalytic activity">
    <reaction evidence="9">
        <text>GMP + ATP = GDP + ADP</text>
        <dbReference type="Rhea" id="RHEA:20780"/>
        <dbReference type="ChEBI" id="CHEBI:30616"/>
        <dbReference type="ChEBI" id="CHEBI:58115"/>
        <dbReference type="ChEBI" id="CHEBI:58189"/>
        <dbReference type="ChEBI" id="CHEBI:456216"/>
        <dbReference type="EC" id="2.7.4.8"/>
    </reaction>
</comment>
<dbReference type="InterPro" id="IPR008145">
    <property type="entry name" value="GK/Ca_channel_bsu"/>
</dbReference>
<sequence>MSSDGPGGRSVSRTVSPVATRRGICLVLASAPGGGKTSVSRALLESEPALSLSVSATTRAPRPGEQEGVHYFFRTPGEFAEGVAAGEFLEHASFLGRSYGTPRAPVEQALAEGRDVLFDIEWQGHRQLKAAMPQDVVGIFLLPPSLTELERRLRGRGQDAEEEIARRMVAARTEMEHWHEFDHVLVNEEFAATVAAVRAVLHAARTHRTRQPWLEGFVAGLLRG</sequence>
<protein>
    <recommendedName>
        <fullName evidence="3 9">Guanylate kinase</fullName>
        <ecNumber evidence="2 9">2.7.4.8</ecNumber>
    </recommendedName>
    <alternativeName>
        <fullName evidence="8 9">GMP kinase</fullName>
    </alternativeName>
</protein>
<accession>A0ABS1CQQ3</accession>
<keyword evidence="4 9" id="KW-0808">Transferase</keyword>
<keyword evidence="9" id="KW-0963">Cytoplasm</keyword>
<dbReference type="PANTHER" id="PTHR23117:SF13">
    <property type="entry name" value="GUANYLATE KINASE"/>
    <property type="match status" value="1"/>
</dbReference>
<dbReference type="NCBIfam" id="TIGR03263">
    <property type="entry name" value="guanyl_kin"/>
    <property type="match status" value="1"/>
</dbReference>
<reference evidence="11 12" key="1">
    <citation type="journal article" date="2020" name="Microorganisms">
        <title>Osmotic Adaptation and Compatible Solute Biosynthesis of Phototrophic Bacteria as Revealed from Genome Analyses.</title>
        <authorList>
            <person name="Imhoff J.F."/>
            <person name="Rahn T."/>
            <person name="Kunzel S."/>
            <person name="Keller A."/>
            <person name="Neulinger S.C."/>
        </authorList>
    </citation>
    <scope>NUCLEOTIDE SEQUENCE [LARGE SCALE GENOMIC DNA]</scope>
    <source>
        <strain evidence="11 12">DSM 15382</strain>
    </source>
</reference>
<evidence type="ECO:0000256" key="1">
    <source>
        <dbReference type="ARBA" id="ARBA00005790"/>
    </source>
</evidence>
<dbReference type="EC" id="2.7.4.8" evidence="2 9"/>
<evidence type="ECO:0000256" key="5">
    <source>
        <dbReference type="ARBA" id="ARBA00022741"/>
    </source>
</evidence>
<name>A0ABS1CQQ3_9PROT</name>